<dbReference type="Pfam" id="PF13499">
    <property type="entry name" value="EF-hand_7"/>
    <property type="match status" value="1"/>
</dbReference>
<dbReference type="SUPFAM" id="SSF47473">
    <property type="entry name" value="EF-hand"/>
    <property type="match status" value="1"/>
</dbReference>
<feature type="transmembrane region" description="Helical" evidence="10">
    <location>
        <begin position="396"/>
        <end position="416"/>
    </location>
</feature>
<name>A0ABD2QDR6_9PLAT</name>
<evidence type="ECO:0000259" key="11">
    <source>
        <dbReference type="PROSITE" id="PS50222"/>
    </source>
</evidence>
<protein>
    <submittedName>
        <fullName evidence="12">SID1 transmembrane member 2</fullName>
    </submittedName>
</protein>
<evidence type="ECO:0000256" key="6">
    <source>
        <dbReference type="ARBA" id="ARBA00022989"/>
    </source>
</evidence>
<feature type="region of interest" description="Disordered" evidence="9">
    <location>
        <begin position="539"/>
        <end position="645"/>
    </location>
</feature>
<comment type="caution">
    <text evidence="12">The sequence shown here is derived from an EMBL/GenBank/DDBJ whole genome shotgun (WGS) entry which is preliminary data.</text>
</comment>
<feature type="transmembrane region" description="Helical" evidence="10">
    <location>
        <begin position="943"/>
        <end position="961"/>
    </location>
</feature>
<dbReference type="PANTHER" id="PTHR12185:SF14">
    <property type="entry name" value="CHOLESTEROL UPTAKE PROTEIN 1"/>
    <property type="match status" value="1"/>
</dbReference>
<dbReference type="PANTHER" id="PTHR12185">
    <property type="entry name" value="SID1 TRANSMEMBRANE FAMILY MEMEBER"/>
    <property type="match status" value="1"/>
</dbReference>
<evidence type="ECO:0000256" key="7">
    <source>
        <dbReference type="ARBA" id="ARBA00023136"/>
    </source>
</evidence>
<feature type="transmembrane region" description="Helical" evidence="10">
    <location>
        <begin position="967"/>
        <end position="987"/>
    </location>
</feature>
<comment type="similarity">
    <text evidence="2">Belongs to the SID1 family.</text>
</comment>
<sequence length="1085" mass="124273">MAFSIEDFTVPEEQVRTAKEVFKRFDKRSQEKISTNDLGPAFRALNLGIRADQLKEWADEVDEDATGFIDMQGFLTVYAKKLREDQDEKDLREAFRVLDKNKRGEIDVEDLRWILKGLGDDLTEEEIDDMIRDTDTDGSGFVDFDEFYKLMTSDYNSDTQGLQIDTPVIPFLQRTVSRTICPFYLDSLLISESKDKHVVVELSTFVPEDRRVNYSLRADIVDKFLIPFHTPVDVALTASQPQFFMFEYPKNHDSVSVKLDSEDTFCLVFSIQEAQCPVDDLLGNVKYSGIYQTVTKRGSMTITNSVMKDKFFVVLVLKSTDFSCNGISEIVSNEAYRNVLTFQHPLQAHQRTKKVHEKPNKIKVADHTVGGQEALLLAHIWCREFLHDHLSDRGDLHVFVSLLVGVCSLICLILHLSDKNERFINSNRATRALFSEYHRLSSNAESQLPSNLSNTNADQTQKPEQENEKNVLHRGGENSIAPSNVEPDSPVSAPRTKFPNRKRKNSNGSVSTSMQIGSASIAVGEIIQELTSAVSATVSSAVSQSKRRNSDPKNPAEDANASSPTRRSYGSRDKHRQSHRGLFSSSDEEDLHPLSPSTANKTRRHSVVVGRRADGTKVVQPDSFPHDAENGRTSKTSVNYSPPDPNWDMHEIEQQTEGGLMLETTNRNVARLNRTLYVSELSRKRYSTLNRKYLLYFWYLIIISIFYGLPVMQLVMTYQKAIHDTGNEDICYYNFECANPLGFFTAFNNIISNIGYVMLGILFLIITVRRDILQKRVNRLHKHYANNFGLPQHYGLFYAMSLALFMEGVMSACYHVCPSYSNFQFDTAYMYILAMILMLKIYQTRHPDINASAHSTYMLIALVICIGFSGVMIIFFAIAQMYGGETFWVFFTIVFLLLSVCLTAEIYYMGQWNFDLCLPRRIYNLIRVDGLGCLRPMYVERMLLLLIANIVNFSFAGWGIYWRPHDFSTFLLAIFMINLIMYFLFYVIMKYRHGEKLHFLSIVYLSLAGICWGVSLYFFIERATTWQMTPAQSRAINQPCILLDFYDSHDVWHFLSATSMFFSFMGLMNLDDDLIYTPRNEIAVF</sequence>
<feature type="compositionally biased region" description="Polar residues" evidence="9">
    <location>
        <begin position="444"/>
        <end position="460"/>
    </location>
</feature>
<feature type="transmembrane region" description="Helical" evidence="10">
    <location>
        <begin position="857"/>
        <end position="882"/>
    </location>
</feature>
<dbReference type="InterPro" id="IPR025958">
    <property type="entry name" value="SID1_TM_fam"/>
</dbReference>
<keyword evidence="3 10" id="KW-0812">Transmembrane</keyword>
<dbReference type="InterPro" id="IPR018247">
    <property type="entry name" value="EF_Hand_1_Ca_BS"/>
</dbReference>
<feature type="compositionally biased region" description="Basic and acidic residues" evidence="9">
    <location>
        <begin position="461"/>
        <end position="476"/>
    </location>
</feature>
<feature type="domain" description="EF-hand" evidence="11">
    <location>
        <begin position="13"/>
        <end position="48"/>
    </location>
</feature>
<dbReference type="PROSITE" id="PS50222">
    <property type="entry name" value="EF_HAND_2"/>
    <property type="match status" value="3"/>
</dbReference>
<feature type="transmembrane region" description="Helical" evidence="10">
    <location>
        <begin position="828"/>
        <end position="845"/>
    </location>
</feature>
<feature type="transmembrane region" description="Helical" evidence="10">
    <location>
        <begin position="693"/>
        <end position="716"/>
    </location>
</feature>
<feature type="transmembrane region" description="Helical" evidence="10">
    <location>
        <begin position="1051"/>
        <end position="1070"/>
    </location>
</feature>
<evidence type="ECO:0000256" key="5">
    <source>
        <dbReference type="ARBA" id="ARBA00022837"/>
    </source>
</evidence>
<evidence type="ECO:0000256" key="1">
    <source>
        <dbReference type="ARBA" id="ARBA00004141"/>
    </source>
</evidence>
<evidence type="ECO:0000256" key="3">
    <source>
        <dbReference type="ARBA" id="ARBA00022692"/>
    </source>
</evidence>
<keyword evidence="13" id="KW-1185">Reference proteome</keyword>
<feature type="transmembrane region" description="Helical" evidence="10">
    <location>
        <begin position="999"/>
        <end position="1020"/>
    </location>
</feature>
<dbReference type="SMART" id="SM00054">
    <property type="entry name" value="EFh"/>
    <property type="match status" value="4"/>
</dbReference>
<feature type="transmembrane region" description="Helical" evidence="10">
    <location>
        <begin position="750"/>
        <end position="773"/>
    </location>
</feature>
<evidence type="ECO:0000313" key="13">
    <source>
        <dbReference type="Proteomes" id="UP001626550"/>
    </source>
</evidence>
<dbReference type="EMBL" id="JBJKFK010000386">
    <property type="protein sequence ID" value="KAL3317412.1"/>
    <property type="molecule type" value="Genomic_DNA"/>
</dbReference>
<keyword evidence="5" id="KW-0106">Calcium</keyword>
<feature type="domain" description="EF-hand" evidence="11">
    <location>
        <begin position="122"/>
        <end position="157"/>
    </location>
</feature>
<evidence type="ECO:0000256" key="9">
    <source>
        <dbReference type="SAM" id="MobiDB-lite"/>
    </source>
</evidence>
<organism evidence="12 13">
    <name type="scientific">Cichlidogyrus casuarinus</name>
    <dbReference type="NCBI Taxonomy" id="1844966"/>
    <lineage>
        <taxon>Eukaryota</taxon>
        <taxon>Metazoa</taxon>
        <taxon>Spiralia</taxon>
        <taxon>Lophotrochozoa</taxon>
        <taxon>Platyhelminthes</taxon>
        <taxon>Monogenea</taxon>
        <taxon>Monopisthocotylea</taxon>
        <taxon>Dactylogyridea</taxon>
        <taxon>Ancyrocephalidae</taxon>
        <taxon>Cichlidogyrus</taxon>
    </lineage>
</organism>
<accession>A0ABD2QDR6</accession>
<keyword evidence="7 10" id="KW-0472">Membrane</keyword>
<keyword evidence="8" id="KW-0325">Glycoprotein</keyword>
<evidence type="ECO:0000256" key="2">
    <source>
        <dbReference type="ARBA" id="ARBA00006618"/>
    </source>
</evidence>
<feature type="region of interest" description="Disordered" evidence="9">
    <location>
        <begin position="444"/>
        <end position="513"/>
    </location>
</feature>
<dbReference type="Gene3D" id="1.10.238.10">
    <property type="entry name" value="EF-hand"/>
    <property type="match status" value="2"/>
</dbReference>
<dbReference type="AlphaFoldDB" id="A0ABD2QDR6"/>
<feature type="transmembrane region" description="Helical" evidence="10">
    <location>
        <begin position="794"/>
        <end position="816"/>
    </location>
</feature>
<evidence type="ECO:0000313" key="12">
    <source>
        <dbReference type="EMBL" id="KAL3317412.1"/>
    </source>
</evidence>
<comment type="subcellular location">
    <subcellularLocation>
        <location evidence="1">Membrane</location>
        <topology evidence="1">Multi-pass membrane protein</topology>
    </subcellularLocation>
</comment>
<dbReference type="PROSITE" id="PS00018">
    <property type="entry name" value="EF_HAND_1"/>
    <property type="match status" value="1"/>
</dbReference>
<keyword evidence="6 10" id="KW-1133">Transmembrane helix</keyword>
<evidence type="ECO:0000256" key="4">
    <source>
        <dbReference type="ARBA" id="ARBA00022729"/>
    </source>
</evidence>
<evidence type="ECO:0000256" key="8">
    <source>
        <dbReference type="ARBA" id="ARBA00023180"/>
    </source>
</evidence>
<dbReference type="CDD" id="cd00051">
    <property type="entry name" value="EFh"/>
    <property type="match status" value="1"/>
</dbReference>
<reference evidence="12 13" key="1">
    <citation type="submission" date="2024-11" db="EMBL/GenBank/DDBJ databases">
        <title>Adaptive evolution of stress response genes in parasites aligns with host niche diversity.</title>
        <authorList>
            <person name="Hahn C."/>
            <person name="Resl P."/>
        </authorList>
    </citation>
    <scope>NUCLEOTIDE SEQUENCE [LARGE SCALE GENOMIC DNA]</scope>
    <source>
        <strain evidence="12">EGGRZ-B1_66</strain>
        <tissue evidence="12">Body</tissue>
    </source>
</reference>
<dbReference type="FunFam" id="1.10.238.10:FF:000001">
    <property type="entry name" value="Calmodulin 1"/>
    <property type="match status" value="1"/>
</dbReference>
<feature type="domain" description="EF-hand" evidence="11">
    <location>
        <begin position="86"/>
        <end position="121"/>
    </location>
</feature>
<evidence type="ECO:0000256" key="10">
    <source>
        <dbReference type="SAM" id="Phobius"/>
    </source>
</evidence>
<feature type="transmembrane region" description="Helical" evidence="10">
    <location>
        <begin position="888"/>
        <end position="910"/>
    </location>
</feature>
<proteinExistence type="inferred from homology"/>
<keyword evidence="4" id="KW-0732">Signal</keyword>
<dbReference type="InterPro" id="IPR002048">
    <property type="entry name" value="EF_hand_dom"/>
</dbReference>
<dbReference type="GO" id="GO:0016020">
    <property type="term" value="C:membrane"/>
    <property type="evidence" value="ECO:0007669"/>
    <property type="project" value="UniProtKB-SubCell"/>
</dbReference>
<gene>
    <name evidence="12" type="primary">SIDT2</name>
    <name evidence="12" type="ORF">Ciccas_003935</name>
</gene>
<dbReference type="Pfam" id="PF13965">
    <property type="entry name" value="SID-1_RNA_chan"/>
    <property type="match status" value="2"/>
</dbReference>
<dbReference type="Proteomes" id="UP001626550">
    <property type="component" value="Unassembled WGS sequence"/>
</dbReference>
<dbReference type="InterPro" id="IPR011992">
    <property type="entry name" value="EF-hand-dom_pair"/>
</dbReference>